<evidence type="ECO:0000313" key="2">
    <source>
        <dbReference type="Proteomes" id="UP000238916"/>
    </source>
</evidence>
<name>A0A2U3KSM2_9FIRM</name>
<proteinExistence type="predicted"/>
<sequence>MLLRKLIEASRSFLCTHYGVRPTGEEERFLHASASYAADKLDGSRARPNLWVG</sequence>
<gene>
    <name evidence="1" type="ORF">SBF1_2660007</name>
</gene>
<dbReference type="EMBL" id="OMOF01000186">
    <property type="protein sequence ID" value="SPF42661.1"/>
    <property type="molecule type" value="Genomic_DNA"/>
</dbReference>
<evidence type="ECO:0000313" key="1">
    <source>
        <dbReference type="EMBL" id="SPF42661.1"/>
    </source>
</evidence>
<organism evidence="1 2">
    <name type="scientific">Candidatus Desulfosporosinus infrequens</name>
    <dbReference type="NCBI Taxonomy" id="2043169"/>
    <lineage>
        <taxon>Bacteria</taxon>
        <taxon>Bacillati</taxon>
        <taxon>Bacillota</taxon>
        <taxon>Clostridia</taxon>
        <taxon>Eubacteriales</taxon>
        <taxon>Desulfitobacteriaceae</taxon>
        <taxon>Desulfosporosinus</taxon>
    </lineage>
</organism>
<dbReference type="AlphaFoldDB" id="A0A2U3KSM2"/>
<reference evidence="2" key="1">
    <citation type="submission" date="2018-02" db="EMBL/GenBank/DDBJ databases">
        <authorList>
            <person name="Hausmann B."/>
        </authorList>
    </citation>
    <scope>NUCLEOTIDE SEQUENCE [LARGE SCALE GENOMIC DNA]</scope>
    <source>
        <strain evidence="2">Peat soil MAG SbF1</strain>
    </source>
</reference>
<accession>A0A2U3KSM2</accession>
<dbReference type="Proteomes" id="UP000238916">
    <property type="component" value="Unassembled WGS sequence"/>
</dbReference>
<protein>
    <submittedName>
        <fullName evidence="1">Uncharacterized protein</fullName>
    </submittedName>
</protein>